<dbReference type="InParanoid" id="E5AFR2"/>
<dbReference type="EMBL" id="FP929139">
    <property type="protein sequence ID" value="CBY02051.1"/>
    <property type="molecule type" value="Genomic_DNA"/>
</dbReference>
<proteinExistence type="predicted"/>
<evidence type="ECO:0000313" key="2">
    <source>
        <dbReference type="Proteomes" id="UP000002668"/>
    </source>
</evidence>
<dbReference type="HOGENOM" id="CLU_2812881_0_0_1"/>
<reference evidence="2" key="1">
    <citation type="journal article" date="2011" name="Nat. Commun.">
        <title>Effector diversification within compartments of the Leptosphaeria maculans genome affected by Repeat-Induced Point mutations.</title>
        <authorList>
            <person name="Rouxel T."/>
            <person name="Grandaubert J."/>
            <person name="Hane J.K."/>
            <person name="Hoede C."/>
            <person name="van de Wouw A.P."/>
            <person name="Couloux A."/>
            <person name="Dominguez V."/>
            <person name="Anthouard V."/>
            <person name="Bally P."/>
            <person name="Bourras S."/>
            <person name="Cozijnsen A.J."/>
            <person name="Ciuffetti L.M."/>
            <person name="Degrave A."/>
            <person name="Dilmaghani A."/>
            <person name="Duret L."/>
            <person name="Fudal I."/>
            <person name="Goodwin S.B."/>
            <person name="Gout L."/>
            <person name="Glaser N."/>
            <person name="Linglin J."/>
            <person name="Kema G.H.J."/>
            <person name="Lapalu N."/>
            <person name="Lawrence C.B."/>
            <person name="May K."/>
            <person name="Meyer M."/>
            <person name="Ollivier B."/>
            <person name="Poulain J."/>
            <person name="Schoch C.L."/>
            <person name="Simon A."/>
            <person name="Spatafora J.W."/>
            <person name="Stachowiak A."/>
            <person name="Turgeon B.G."/>
            <person name="Tyler B.M."/>
            <person name="Vincent D."/>
            <person name="Weissenbach J."/>
            <person name="Amselem J."/>
            <person name="Quesneville H."/>
            <person name="Oliver R.P."/>
            <person name="Wincker P."/>
            <person name="Balesdent M.-H."/>
            <person name="Howlett B.J."/>
        </authorList>
    </citation>
    <scope>NUCLEOTIDE SEQUENCE [LARGE SCALE GENOMIC DNA]</scope>
    <source>
        <strain evidence="2">JN3 / isolate v23.1.3 / race Av1-4-5-6-7-8</strain>
    </source>
</reference>
<accession>E5AFR2</accession>
<dbReference type="AlphaFoldDB" id="E5AFR2"/>
<organism evidence="1 2">
    <name type="scientific">Leptosphaeria maculans (strain JN3 / isolate v23.1.3 / race Av1-4-5-6-7-8)</name>
    <name type="common">Blackleg fungus</name>
    <name type="synonym">Phoma lingam</name>
    <dbReference type="NCBI Taxonomy" id="985895"/>
    <lineage>
        <taxon>Eukaryota</taxon>
        <taxon>Fungi</taxon>
        <taxon>Dikarya</taxon>
        <taxon>Ascomycota</taxon>
        <taxon>Pezizomycotina</taxon>
        <taxon>Dothideomycetes</taxon>
        <taxon>Pleosporomycetidae</taxon>
        <taxon>Pleosporales</taxon>
        <taxon>Pleosporineae</taxon>
        <taxon>Leptosphaeriaceae</taxon>
        <taxon>Plenodomus</taxon>
        <taxon>Plenodomus lingam/Leptosphaeria maculans species complex</taxon>
    </lineage>
</organism>
<keyword evidence="2" id="KW-1185">Reference proteome</keyword>
<dbReference type="VEuPathDB" id="FungiDB:LEMA_uP008380.1"/>
<sequence>MPPPLNLHVHETMNQPHMPRAPHPTAPHHPIACLLIEMRLAPKGREIRDPHVREICAVCGLAAIMLL</sequence>
<protein>
    <submittedName>
        <fullName evidence="1">Predicted protein</fullName>
    </submittedName>
</protein>
<gene>
    <name evidence="1" type="ORF">LEMA_uP008380.1</name>
</gene>
<dbReference type="Proteomes" id="UP000002668">
    <property type="component" value="Genome"/>
</dbReference>
<name>E5AFR2_LEPMJ</name>
<evidence type="ECO:0000313" key="1">
    <source>
        <dbReference type="EMBL" id="CBY02051.1"/>
    </source>
</evidence>